<gene>
    <name evidence="1" type="ORF">G6O67_003355</name>
</gene>
<keyword evidence="2" id="KW-1185">Reference proteome</keyword>
<proteinExistence type="predicted"/>
<reference evidence="1 2" key="1">
    <citation type="journal article" date="2020" name="Genome Biol. Evol.">
        <title>A new high-quality draft genome assembly of the Chinese cordyceps Ophiocordyceps sinensis.</title>
        <authorList>
            <person name="Shu R."/>
            <person name="Zhang J."/>
            <person name="Meng Q."/>
            <person name="Zhang H."/>
            <person name="Zhou G."/>
            <person name="Li M."/>
            <person name="Wu P."/>
            <person name="Zhao Y."/>
            <person name="Chen C."/>
            <person name="Qin Q."/>
        </authorList>
    </citation>
    <scope>NUCLEOTIDE SEQUENCE [LARGE SCALE GENOMIC DNA]</scope>
    <source>
        <strain evidence="1 2">IOZ07</strain>
    </source>
</reference>
<dbReference type="AlphaFoldDB" id="A0A8H4PWL6"/>
<evidence type="ECO:0000313" key="1">
    <source>
        <dbReference type="EMBL" id="KAF4511573.1"/>
    </source>
</evidence>
<accession>A0A8H4PWL6</accession>
<protein>
    <submittedName>
        <fullName evidence="1">Uncharacterized protein</fullName>
    </submittedName>
</protein>
<evidence type="ECO:0000313" key="2">
    <source>
        <dbReference type="Proteomes" id="UP000557566"/>
    </source>
</evidence>
<dbReference type="OrthoDB" id="5419802at2759"/>
<dbReference type="Proteomes" id="UP000557566">
    <property type="component" value="Unassembled WGS sequence"/>
</dbReference>
<dbReference type="EMBL" id="JAAVMX010000003">
    <property type="protein sequence ID" value="KAF4511573.1"/>
    <property type="molecule type" value="Genomic_DNA"/>
</dbReference>
<name>A0A8H4PWL6_9HYPO</name>
<sequence>MASRIYPTTQQVCDAVQAVSTAMEDGNQPYAIVGGFLGRTLLKEAKTCFAVENRTNHTTYLSDPRVHIEILTPPALFKEDFSHSTPTILVNGNRILKPTLILNGKCASILGRGTEFKKTTDATDIKFLLRWCAAERMYPTASEVPHATREFVEYFIATYGSPDL</sequence>
<organism evidence="1 2">
    <name type="scientific">Ophiocordyceps sinensis</name>
    <dbReference type="NCBI Taxonomy" id="72228"/>
    <lineage>
        <taxon>Eukaryota</taxon>
        <taxon>Fungi</taxon>
        <taxon>Dikarya</taxon>
        <taxon>Ascomycota</taxon>
        <taxon>Pezizomycotina</taxon>
        <taxon>Sordariomycetes</taxon>
        <taxon>Hypocreomycetidae</taxon>
        <taxon>Hypocreales</taxon>
        <taxon>Ophiocordycipitaceae</taxon>
        <taxon>Ophiocordyceps</taxon>
    </lineage>
</organism>
<comment type="caution">
    <text evidence="1">The sequence shown here is derived from an EMBL/GenBank/DDBJ whole genome shotgun (WGS) entry which is preliminary data.</text>
</comment>